<dbReference type="GO" id="GO:0042054">
    <property type="term" value="F:histone methyltransferase activity"/>
    <property type="evidence" value="ECO:0007669"/>
    <property type="project" value="InterPro"/>
</dbReference>
<dbReference type="SMART" id="SM00317">
    <property type="entry name" value="SET"/>
    <property type="match status" value="1"/>
</dbReference>
<evidence type="ECO:0000256" key="2">
    <source>
        <dbReference type="ARBA" id="ARBA00004286"/>
    </source>
</evidence>
<dbReference type="PROSITE" id="PS50280">
    <property type="entry name" value="SET"/>
    <property type="match status" value="1"/>
</dbReference>
<evidence type="ECO:0000256" key="4">
    <source>
        <dbReference type="ARBA" id="ARBA00022603"/>
    </source>
</evidence>
<dbReference type="OrthoDB" id="422362at2759"/>
<sequence length="950" mass="108935">MADILSKENIPPPSIDNKIISTCSIMDNHHTMIHTDDHHISSSSSSSSSEEPSTPIPVTIENAPSLNDLDKVPVLEEGVRWCQRCGTIETPRWRYGPGGPLTLCNACHLRWKTQGRPASGYSSTTYPPPHYSPTLKRKRTSKSNATGLKRVKREDEDQDLKLTKAILKKPKITSSPSPPVIEPEIIPGTCTSCHCTTTPLWRKGPLGPKTLCNACGLKWAKETDKPPSSRSSPPKPVVKATTTHKKSPNHSLLHHQKQFIKHGLYADEVRLEKPKPKSRFVFELPVHQGAFMLSKQADFELPADILQERELGLIKGLRSDRQPSFTRIRSNIFVERKPSTTSADPVVCHCQKPANQEEAGCGEDCINRMLFYECDPKSCPCGDQCSNQRFQRKERKKELQIFQTENRGWGLRTLVDIKKDELVIEYRGEIISHQLCEERMCTIYVNEKNFYFLDYCNGEVIDACYKGTEARFINHSCDPNCHIEKWSLRGESHFGVFASTDIKANSELFYDYNFSTFNGSVESQQPCYCGTVKYEENQSGSDRDFGDLFGSEDEASDIDDGRSQSSHEAQPPPAQQTNNDLDNLFGSGESESESEQNDDQQQTIKSRSSPMSEDEKEMEDNDYEGPSSQKQRVEVSLEMPQLSIPYSDNNQYYLAKLPRFLDIETTPFVPEDFEIRVEEGLTEAQEQEAIREQVESTIRWRRLNENGVETMRSNAHLVEWEDGKISLMLGDECFDVSSKPVGTHEHAYLLAHQTDSGALESQTEFTHHMTFRPSGLKSDTHRHLTAQIADKQIKKNKTKMFFTEKDPELMKQELETQENERLKAQKKLELQRRKADIRYSDSSLRRNLNDFGDYEAASDYTRTQSTSRAQDRYEDDFVVDDEEYDEEEERSRENRLAQAKRVGMDKYKRPRYSDDDDEEEEEEDYGNDDEEEELVVRRHKRNRVFSDEDE</sequence>
<comment type="subcellular location">
    <subcellularLocation>
        <location evidence="2">Chromosome</location>
    </subcellularLocation>
    <subcellularLocation>
        <location evidence="1">Nucleus</location>
    </subcellularLocation>
</comment>
<feature type="domain" description="GATA-type" evidence="10">
    <location>
        <begin position="190"/>
        <end position="217"/>
    </location>
</feature>
<evidence type="ECO:0000256" key="8">
    <source>
        <dbReference type="PROSITE-ProRule" id="PRU00094"/>
    </source>
</evidence>
<comment type="caution">
    <text evidence="13">The sequence shown here is derived from an EMBL/GenBank/DDBJ whole genome shotgun (WGS) entry which is preliminary data.</text>
</comment>
<evidence type="ECO:0000313" key="13">
    <source>
        <dbReference type="EMBL" id="OBZ88772.1"/>
    </source>
</evidence>
<feature type="region of interest" description="Disordered" evidence="9">
    <location>
        <begin position="35"/>
        <end position="62"/>
    </location>
</feature>
<dbReference type="Gene3D" id="3.30.50.10">
    <property type="entry name" value="Erythroid Transcription Factor GATA-1, subunit A"/>
    <property type="match status" value="2"/>
</dbReference>
<dbReference type="GO" id="GO:0005694">
    <property type="term" value="C:chromosome"/>
    <property type="evidence" value="ECO:0007669"/>
    <property type="project" value="UniProtKB-SubCell"/>
</dbReference>
<evidence type="ECO:0000259" key="12">
    <source>
        <dbReference type="PROSITE" id="PS51215"/>
    </source>
</evidence>
<dbReference type="Pfam" id="PF17907">
    <property type="entry name" value="AWS"/>
    <property type="match status" value="1"/>
</dbReference>
<evidence type="ECO:0000256" key="3">
    <source>
        <dbReference type="ARBA" id="ARBA00022454"/>
    </source>
</evidence>
<dbReference type="SMART" id="SM00401">
    <property type="entry name" value="ZnF_GATA"/>
    <property type="match status" value="2"/>
</dbReference>
<dbReference type="GO" id="GO:0006355">
    <property type="term" value="P:regulation of DNA-templated transcription"/>
    <property type="evidence" value="ECO:0007669"/>
    <property type="project" value="InterPro"/>
</dbReference>
<organism evidence="13 14">
    <name type="scientific">Choanephora cucurbitarum</name>
    <dbReference type="NCBI Taxonomy" id="101091"/>
    <lineage>
        <taxon>Eukaryota</taxon>
        <taxon>Fungi</taxon>
        <taxon>Fungi incertae sedis</taxon>
        <taxon>Mucoromycota</taxon>
        <taxon>Mucoromycotina</taxon>
        <taxon>Mucoromycetes</taxon>
        <taxon>Mucorales</taxon>
        <taxon>Mucorineae</taxon>
        <taxon>Choanephoraceae</taxon>
        <taxon>Choanephoroideae</taxon>
        <taxon>Choanephora</taxon>
    </lineage>
</organism>
<feature type="region of interest" description="Disordered" evidence="9">
    <location>
        <begin position="221"/>
        <end position="249"/>
    </location>
</feature>
<keyword evidence="4 13" id="KW-0489">Methyltransferase</keyword>
<dbReference type="InterPro" id="IPR007149">
    <property type="entry name" value="Leo1"/>
</dbReference>
<reference evidence="13 14" key="1">
    <citation type="submission" date="2016-03" db="EMBL/GenBank/DDBJ databases">
        <title>Choanephora cucurbitarum.</title>
        <authorList>
            <person name="Min B."/>
            <person name="Park H."/>
            <person name="Park J.-H."/>
            <person name="Shin H.-D."/>
            <person name="Choi I.-G."/>
        </authorList>
    </citation>
    <scope>NUCLEOTIDE SEQUENCE [LARGE SCALE GENOMIC DNA]</scope>
    <source>
        <strain evidence="13 14">KUS-F28377</strain>
    </source>
</reference>
<feature type="compositionally biased region" description="Acidic residues" evidence="9">
    <location>
        <begin position="612"/>
        <end position="623"/>
    </location>
</feature>
<feature type="region of interest" description="Disordered" evidence="9">
    <location>
        <begin position="858"/>
        <end position="950"/>
    </location>
</feature>
<dbReference type="SUPFAM" id="SSF57716">
    <property type="entry name" value="Glucocorticoid receptor-like (DNA-binding domain)"/>
    <property type="match status" value="2"/>
</dbReference>
<feature type="compositionally biased region" description="Basic and acidic residues" evidence="9">
    <location>
        <begin position="537"/>
        <end position="546"/>
    </location>
</feature>
<dbReference type="CDD" id="cd00202">
    <property type="entry name" value="ZnF_GATA"/>
    <property type="match status" value="2"/>
</dbReference>
<feature type="compositionally biased region" description="Acidic residues" evidence="9">
    <location>
        <begin position="873"/>
        <end position="888"/>
    </location>
</feature>
<dbReference type="InterPro" id="IPR050777">
    <property type="entry name" value="SET2_Histone-Lys_MeTrsfase"/>
</dbReference>
<evidence type="ECO:0000256" key="9">
    <source>
        <dbReference type="SAM" id="MobiDB-lite"/>
    </source>
</evidence>
<feature type="domain" description="SET" evidence="11">
    <location>
        <begin position="397"/>
        <end position="513"/>
    </location>
</feature>
<keyword evidence="14" id="KW-1185">Reference proteome</keyword>
<feature type="region of interest" description="Disordered" evidence="9">
    <location>
        <begin position="537"/>
        <end position="634"/>
    </location>
</feature>
<evidence type="ECO:0000256" key="6">
    <source>
        <dbReference type="ARBA" id="ARBA00022691"/>
    </source>
</evidence>
<dbReference type="Proteomes" id="UP000093000">
    <property type="component" value="Unassembled WGS sequence"/>
</dbReference>
<dbReference type="InterPro" id="IPR006560">
    <property type="entry name" value="AWS_dom"/>
</dbReference>
<dbReference type="Pfam" id="PF04004">
    <property type="entry name" value="Leo1"/>
    <property type="match status" value="1"/>
</dbReference>
<dbReference type="AlphaFoldDB" id="A0A1C7NI05"/>
<dbReference type="Pfam" id="PF00856">
    <property type="entry name" value="SET"/>
    <property type="match status" value="1"/>
</dbReference>
<dbReference type="GO" id="GO:0016593">
    <property type="term" value="C:Cdc73/Paf1 complex"/>
    <property type="evidence" value="ECO:0007669"/>
    <property type="project" value="InterPro"/>
</dbReference>
<keyword evidence="3" id="KW-0158">Chromosome</keyword>
<dbReference type="PROSITE" id="PS50114">
    <property type="entry name" value="GATA_ZN_FINGER_2"/>
    <property type="match status" value="2"/>
</dbReference>
<dbReference type="PROSITE" id="PS51215">
    <property type="entry name" value="AWS"/>
    <property type="match status" value="1"/>
</dbReference>
<dbReference type="Gene3D" id="2.170.270.10">
    <property type="entry name" value="SET domain"/>
    <property type="match status" value="1"/>
</dbReference>
<dbReference type="STRING" id="101091.A0A1C7NI05"/>
<dbReference type="SMART" id="SM00570">
    <property type="entry name" value="AWS"/>
    <property type="match status" value="1"/>
</dbReference>
<dbReference type="SUPFAM" id="SSF82199">
    <property type="entry name" value="SET domain"/>
    <property type="match status" value="1"/>
</dbReference>
<dbReference type="GO" id="GO:0006368">
    <property type="term" value="P:transcription elongation by RNA polymerase II"/>
    <property type="evidence" value="ECO:0007669"/>
    <property type="project" value="InterPro"/>
</dbReference>
<protein>
    <submittedName>
        <fullName evidence="13">Histone-lysine N-methyltransferase ASH1L</fullName>
    </submittedName>
</protein>
<dbReference type="GO" id="GO:0043565">
    <property type="term" value="F:sequence-specific DNA binding"/>
    <property type="evidence" value="ECO:0007669"/>
    <property type="project" value="InterPro"/>
</dbReference>
<keyword evidence="5 13" id="KW-0808">Transferase</keyword>
<dbReference type="InParanoid" id="A0A1C7NI05"/>
<keyword evidence="8" id="KW-0863">Zinc-finger</keyword>
<accession>A0A1C7NI05</accession>
<evidence type="ECO:0000313" key="14">
    <source>
        <dbReference type="Proteomes" id="UP000093000"/>
    </source>
</evidence>
<evidence type="ECO:0000256" key="7">
    <source>
        <dbReference type="ARBA" id="ARBA00023242"/>
    </source>
</evidence>
<name>A0A1C7NI05_9FUNG</name>
<feature type="domain" description="GATA-type" evidence="10">
    <location>
        <begin position="82"/>
        <end position="115"/>
    </location>
</feature>
<dbReference type="PANTHER" id="PTHR22884">
    <property type="entry name" value="SET DOMAIN PROTEINS"/>
    <property type="match status" value="1"/>
</dbReference>
<keyword evidence="7" id="KW-0539">Nucleus</keyword>
<keyword evidence="6" id="KW-0949">S-adenosyl-L-methionine</keyword>
<keyword evidence="8" id="KW-0862">Zinc</keyword>
<feature type="compositionally biased region" description="Acidic residues" evidence="9">
    <location>
        <begin position="914"/>
        <end position="933"/>
    </location>
</feature>
<dbReference type="GO" id="GO:0008270">
    <property type="term" value="F:zinc ion binding"/>
    <property type="evidence" value="ECO:0007669"/>
    <property type="project" value="UniProtKB-KW"/>
</dbReference>
<evidence type="ECO:0000259" key="11">
    <source>
        <dbReference type="PROSITE" id="PS50280"/>
    </source>
</evidence>
<dbReference type="EMBL" id="LUGH01000132">
    <property type="protein sequence ID" value="OBZ88772.1"/>
    <property type="molecule type" value="Genomic_DNA"/>
</dbReference>
<dbReference type="InterPro" id="IPR046341">
    <property type="entry name" value="SET_dom_sf"/>
</dbReference>
<feature type="compositionally biased region" description="Polar residues" evidence="9">
    <location>
        <begin position="599"/>
        <end position="611"/>
    </location>
</feature>
<gene>
    <name evidence="13" type="primary">Ash1l</name>
    <name evidence="13" type="ORF">A0J61_03173</name>
</gene>
<proteinExistence type="predicted"/>
<dbReference type="Pfam" id="PF00320">
    <property type="entry name" value="GATA"/>
    <property type="match status" value="2"/>
</dbReference>
<dbReference type="InterPro" id="IPR013088">
    <property type="entry name" value="Znf_NHR/GATA"/>
</dbReference>
<dbReference type="PROSITE" id="PS00344">
    <property type="entry name" value="GATA_ZN_FINGER_1"/>
    <property type="match status" value="1"/>
</dbReference>
<evidence type="ECO:0000256" key="5">
    <source>
        <dbReference type="ARBA" id="ARBA00022679"/>
    </source>
</evidence>
<feature type="region of interest" description="Disordered" evidence="9">
    <location>
        <begin position="118"/>
        <end position="145"/>
    </location>
</feature>
<keyword evidence="8" id="KW-0479">Metal-binding</keyword>
<feature type="domain" description="AWS" evidence="12">
    <location>
        <begin position="343"/>
        <end position="394"/>
    </location>
</feature>
<evidence type="ECO:0000259" key="10">
    <source>
        <dbReference type="PROSITE" id="PS50114"/>
    </source>
</evidence>
<evidence type="ECO:0000256" key="1">
    <source>
        <dbReference type="ARBA" id="ARBA00004123"/>
    </source>
</evidence>
<dbReference type="InterPro" id="IPR001214">
    <property type="entry name" value="SET_dom"/>
</dbReference>
<feature type="compositionally biased region" description="Basic and acidic residues" evidence="9">
    <location>
        <begin position="902"/>
        <end position="913"/>
    </location>
</feature>
<dbReference type="InterPro" id="IPR000679">
    <property type="entry name" value="Znf_GATA"/>
</dbReference>
<dbReference type="GO" id="GO:0032259">
    <property type="term" value="P:methylation"/>
    <property type="evidence" value="ECO:0007669"/>
    <property type="project" value="UniProtKB-KW"/>
</dbReference>